<dbReference type="Proteomes" id="UP001732700">
    <property type="component" value="Chromosome 4D"/>
</dbReference>
<sequence>MEEPSQSPNREEGSCMAPHNPPSIEALEFPQILMGIHAMNLQEQSHQSLSKEEESKFTLLMKVAFSGGTIKTHSLSTVQQTMGRAWRSNYYKITQVNQYIFKAHFRSFEAMMAVFTRQPWSVSSDTLLFELDSSKNTTVQKECHKFESIYVTIRAYGVPVTNRSLKVLKDILELVGMQSEFHELRQVMITSRPDYIWGIARMRVHTPVLDRVRLRFTETQSGIAYLHYEKIGRICLFCGVMFHTSQNCNLRQQIIIEKLELGQSAQDVPYQRFGPWIIDPDQVPNNFDVHGPGSNPIFSTFKNPHISRFQKVFELPQAGKEILEETATTS</sequence>
<reference evidence="1" key="1">
    <citation type="submission" date="2021-05" db="EMBL/GenBank/DDBJ databases">
        <authorList>
            <person name="Scholz U."/>
            <person name="Mascher M."/>
            <person name="Fiebig A."/>
        </authorList>
    </citation>
    <scope>NUCLEOTIDE SEQUENCE [LARGE SCALE GENOMIC DNA]</scope>
</reference>
<accession>A0ACD5X285</accession>
<reference evidence="1" key="2">
    <citation type="submission" date="2025-09" db="UniProtKB">
        <authorList>
            <consortium name="EnsemblPlants"/>
        </authorList>
    </citation>
    <scope>IDENTIFICATION</scope>
</reference>
<evidence type="ECO:0000313" key="2">
    <source>
        <dbReference type="Proteomes" id="UP001732700"/>
    </source>
</evidence>
<dbReference type="EnsemblPlants" id="AVESA.00010b.r2.4DG0723330.1">
    <property type="protein sequence ID" value="AVESA.00010b.r2.4DG0723330.1.CDS.1"/>
    <property type="gene ID" value="AVESA.00010b.r2.4DG0723330"/>
</dbReference>
<protein>
    <submittedName>
        <fullName evidence="1">Uncharacterized protein</fullName>
    </submittedName>
</protein>
<organism evidence="1 2">
    <name type="scientific">Avena sativa</name>
    <name type="common">Oat</name>
    <dbReference type="NCBI Taxonomy" id="4498"/>
    <lineage>
        <taxon>Eukaryota</taxon>
        <taxon>Viridiplantae</taxon>
        <taxon>Streptophyta</taxon>
        <taxon>Embryophyta</taxon>
        <taxon>Tracheophyta</taxon>
        <taxon>Spermatophyta</taxon>
        <taxon>Magnoliopsida</taxon>
        <taxon>Liliopsida</taxon>
        <taxon>Poales</taxon>
        <taxon>Poaceae</taxon>
        <taxon>BOP clade</taxon>
        <taxon>Pooideae</taxon>
        <taxon>Poodae</taxon>
        <taxon>Poeae</taxon>
        <taxon>Poeae Chloroplast Group 1 (Aveneae type)</taxon>
        <taxon>Aveninae</taxon>
        <taxon>Avena</taxon>
    </lineage>
</organism>
<proteinExistence type="predicted"/>
<keyword evidence="2" id="KW-1185">Reference proteome</keyword>
<name>A0ACD5X285_AVESA</name>
<evidence type="ECO:0000313" key="1">
    <source>
        <dbReference type="EnsemblPlants" id="AVESA.00010b.r2.4DG0723330.1.CDS.1"/>
    </source>
</evidence>